<evidence type="ECO:0000313" key="2">
    <source>
        <dbReference type="Proteomes" id="UP000504606"/>
    </source>
</evidence>
<organism evidence="2 3">
    <name type="scientific">Frankliniella occidentalis</name>
    <name type="common">Western flower thrips</name>
    <name type="synonym">Euthrips occidentalis</name>
    <dbReference type="NCBI Taxonomy" id="133901"/>
    <lineage>
        <taxon>Eukaryota</taxon>
        <taxon>Metazoa</taxon>
        <taxon>Ecdysozoa</taxon>
        <taxon>Arthropoda</taxon>
        <taxon>Hexapoda</taxon>
        <taxon>Insecta</taxon>
        <taxon>Pterygota</taxon>
        <taxon>Neoptera</taxon>
        <taxon>Paraneoptera</taxon>
        <taxon>Thysanoptera</taxon>
        <taxon>Terebrantia</taxon>
        <taxon>Thripoidea</taxon>
        <taxon>Thripidae</taxon>
        <taxon>Frankliniella</taxon>
    </lineage>
</organism>
<sequence>MQFGDLTWSSVRGPGGRPRGRGSHLDGTEDAAHQQQQHHQGPSAVGPSGYEVVERPADLSAEIHLTTISPLSALGATGQAAETSAAGPGPSEEAVALYYQSEDKSETDGDAELVEAAPPKKRGRVRYGEQLRPSRRRKRPRGQQHADDEGRRQHGQDDDETARSSAEPRANEQGGEEDAIGVVKQAADDTAEREELAQETNKLLEELKESKAVRRRLRKRPRIMTETGHVLRGLEVKETLQADKWR</sequence>
<dbReference type="OrthoDB" id="10674240at2759"/>
<feature type="region of interest" description="Disordered" evidence="1">
    <location>
        <begin position="76"/>
        <end position="197"/>
    </location>
</feature>
<dbReference type="KEGG" id="foc:127749438"/>
<feature type="region of interest" description="Disordered" evidence="1">
    <location>
        <begin position="1"/>
        <end position="51"/>
    </location>
</feature>
<name>A0A9C6WW04_FRAOC</name>
<dbReference type="Proteomes" id="UP000504606">
    <property type="component" value="Unplaced"/>
</dbReference>
<protein>
    <submittedName>
        <fullName evidence="3">Uncharacterized protein LOC127749438</fullName>
    </submittedName>
</protein>
<feature type="compositionally biased region" description="Basic residues" evidence="1">
    <location>
        <begin position="133"/>
        <end position="142"/>
    </location>
</feature>
<reference evidence="3" key="1">
    <citation type="submission" date="2025-08" db="UniProtKB">
        <authorList>
            <consortium name="RefSeq"/>
        </authorList>
    </citation>
    <scope>IDENTIFICATION</scope>
    <source>
        <tissue evidence="3">Whole organism</tissue>
    </source>
</reference>
<dbReference type="RefSeq" id="XP_052123526.1">
    <property type="nucleotide sequence ID" value="XM_052267566.1"/>
</dbReference>
<gene>
    <name evidence="3" type="primary">LOC127749438</name>
</gene>
<evidence type="ECO:0000313" key="3">
    <source>
        <dbReference type="RefSeq" id="XP_052123526.1"/>
    </source>
</evidence>
<dbReference type="AlphaFoldDB" id="A0A9C6WW04"/>
<proteinExistence type="predicted"/>
<keyword evidence="2" id="KW-1185">Reference proteome</keyword>
<dbReference type="GeneID" id="127749438"/>
<feature type="compositionally biased region" description="Basic and acidic residues" evidence="1">
    <location>
        <begin position="144"/>
        <end position="156"/>
    </location>
</feature>
<evidence type="ECO:0000256" key="1">
    <source>
        <dbReference type="SAM" id="MobiDB-lite"/>
    </source>
</evidence>
<feature type="compositionally biased region" description="Basic and acidic residues" evidence="1">
    <location>
        <begin position="23"/>
        <end position="32"/>
    </location>
</feature>
<accession>A0A9C6WW04</accession>